<dbReference type="PANTHER" id="PTHR46797:SF10">
    <property type="entry name" value="BLR1115 PROTEIN"/>
    <property type="match status" value="1"/>
</dbReference>
<keyword evidence="4" id="KW-1185">Reference proteome</keyword>
<sequence>MDFDAALSARVRALRKARGFTLDQLAELSGVSRSMISLIERQETSPTAAVLNKLADALSVSLPTLLAPDAPSPAPQPIARQADQPVWTDPGSGYVRRQLSPAGWPSPIELVELRFPAGQRVSFDNPTRSITIHQQLWLLEGVMAITAGDQHWQLEAGDCLAMTLGDRVVFHNPGKQDARYLLALSTSAPQPTPATRSTS</sequence>
<dbReference type="CDD" id="cd00093">
    <property type="entry name" value="HTH_XRE"/>
    <property type="match status" value="1"/>
</dbReference>
<protein>
    <submittedName>
        <fullName evidence="3">Helix-turn-helix transcriptional regulator</fullName>
    </submittedName>
</protein>
<evidence type="ECO:0000259" key="2">
    <source>
        <dbReference type="PROSITE" id="PS50943"/>
    </source>
</evidence>
<dbReference type="PANTHER" id="PTHR46797">
    <property type="entry name" value="HTH-TYPE TRANSCRIPTIONAL REGULATOR"/>
    <property type="match status" value="1"/>
</dbReference>
<dbReference type="SMART" id="SM00530">
    <property type="entry name" value="HTH_XRE"/>
    <property type="match status" value="1"/>
</dbReference>
<organism evidence="3 4">
    <name type="scientific">Niveibacterium microcysteis</name>
    <dbReference type="NCBI Taxonomy" id="2811415"/>
    <lineage>
        <taxon>Bacteria</taxon>
        <taxon>Pseudomonadati</taxon>
        <taxon>Pseudomonadota</taxon>
        <taxon>Betaproteobacteria</taxon>
        <taxon>Rhodocyclales</taxon>
        <taxon>Rhodocyclaceae</taxon>
        <taxon>Niveibacterium</taxon>
    </lineage>
</organism>
<reference evidence="3 4" key="1">
    <citation type="submission" date="2021-02" db="EMBL/GenBank/DDBJ databases">
        <title>Niveibacterium changnyeongensis HC41.</title>
        <authorList>
            <person name="Kang M."/>
        </authorList>
    </citation>
    <scope>NUCLEOTIDE SEQUENCE [LARGE SCALE GENOMIC DNA]</scope>
    <source>
        <strain evidence="3 4">HC41</strain>
    </source>
</reference>
<dbReference type="InterPro" id="IPR011051">
    <property type="entry name" value="RmlC_Cupin_sf"/>
</dbReference>
<dbReference type="InterPro" id="IPR001387">
    <property type="entry name" value="Cro/C1-type_HTH"/>
</dbReference>
<proteinExistence type="predicted"/>
<dbReference type="EMBL" id="CP071060">
    <property type="protein sequence ID" value="QSI78522.1"/>
    <property type="molecule type" value="Genomic_DNA"/>
</dbReference>
<dbReference type="Proteomes" id="UP000663570">
    <property type="component" value="Chromosome"/>
</dbReference>
<keyword evidence="1" id="KW-0238">DNA-binding</keyword>
<dbReference type="PROSITE" id="PS50943">
    <property type="entry name" value="HTH_CROC1"/>
    <property type="match status" value="1"/>
</dbReference>
<evidence type="ECO:0000256" key="1">
    <source>
        <dbReference type="ARBA" id="ARBA00023125"/>
    </source>
</evidence>
<accession>A0ABX7M9W7</accession>
<dbReference type="SUPFAM" id="SSF51182">
    <property type="entry name" value="RmlC-like cupins"/>
    <property type="match status" value="1"/>
</dbReference>
<dbReference type="SUPFAM" id="SSF47413">
    <property type="entry name" value="lambda repressor-like DNA-binding domains"/>
    <property type="match status" value="1"/>
</dbReference>
<dbReference type="InterPro" id="IPR010982">
    <property type="entry name" value="Lambda_DNA-bd_dom_sf"/>
</dbReference>
<dbReference type="InterPro" id="IPR050807">
    <property type="entry name" value="TransReg_Diox_bact_type"/>
</dbReference>
<gene>
    <name evidence="3" type="ORF">JY500_07890</name>
</gene>
<name>A0ABX7M9W7_9RHOO</name>
<dbReference type="Gene3D" id="1.10.260.40">
    <property type="entry name" value="lambda repressor-like DNA-binding domains"/>
    <property type="match status" value="1"/>
</dbReference>
<dbReference type="InterPro" id="IPR014710">
    <property type="entry name" value="RmlC-like_jellyroll"/>
</dbReference>
<dbReference type="Pfam" id="PF01381">
    <property type="entry name" value="HTH_3"/>
    <property type="match status" value="1"/>
</dbReference>
<dbReference type="RefSeq" id="WP_206255910.1">
    <property type="nucleotide sequence ID" value="NZ_CP071060.1"/>
</dbReference>
<evidence type="ECO:0000313" key="3">
    <source>
        <dbReference type="EMBL" id="QSI78522.1"/>
    </source>
</evidence>
<dbReference type="Gene3D" id="2.60.120.10">
    <property type="entry name" value="Jelly Rolls"/>
    <property type="match status" value="1"/>
</dbReference>
<evidence type="ECO:0000313" key="4">
    <source>
        <dbReference type="Proteomes" id="UP000663570"/>
    </source>
</evidence>
<dbReference type="CDD" id="cd02209">
    <property type="entry name" value="cupin_XRE_C"/>
    <property type="match status" value="1"/>
</dbReference>
<feature type="domain" description="HTH cro/C1-type" evidence="2">
    <location>
        <begin position="11"/>
        <end position="65"/>
    </location>
</feature>